<reference evidence="1" key="1">
    <citation type="submission" date="2024-10" db="EMBL/GenBank/DDBJ databases">
        <title>Aeromonas and Pseudomonas from the Cagarras Archipelago, Rio de Janeiro, Brazil.</title>
        <authorList>
            <person name="Canellas A.L.B."/>
            <person name="Laport M.S."/>
        </authorList>
    </citation>
    <scope>NUCLEOTIDE SEQUENCE</scope>
    <source>
        <strain evidence="1">ACP-7</strain>
    </source>
</reference>
<gene>
    <name evidence="1" type="ORF">ACIKP7_02575</name>
</gene>
<accession>A0ACC7LS17</accession>
<sequence>MLSVSEPSNLQVEVVYATAEQQWLLVVEVAPGTTLREAVRLSGIAEQVPGLDVEACPLGIFGKVVNEAAKQAVEEGDRIELYRPLLVDPKEVRKQRAAKVARVFKKAKR</sequence>
<organism evidence="1 2">
    <name type="scientific">Pseudomonas caricapapayae</name>
    <dbReference type="NCBI Taxonomy" id="46678"/>
    <lineage>
        <taxon>Bacteria</taxon>
        <taxon>Pseudomonadati</taxon>
        <taxon>Pseudomonadota</taxon>
        <taxon>Gammaproteobacteria</taxon>
        <taxon>Pseudomonadales</taxon>
        <taxon>Pseudomonadaceae</taxon>
        <taxon>Pseudomonas</taxon>
    </lineage>
</organism>
<protein>
    <submittedName>
        <fullName evidence="1">RnfH family protein</fullName>
    </submittedName>
</protein>
<dbReference type="EMBL" id="JBIUGF010000004">
    <property type="protein sequence ID" value="MFJ1337009.1"/>
    <property type="molecule type" value="Genomic_DNA"/>
</dbReference>
<proteinExistence type="predicted"/>
<dbReference type="Proteomes" id="UP001615411">
    <property type="component" value="Unassembled WGS sequence"/>
</dbReference>
<name>A0ACC7LS17_9PSED</name>
<keyword evidence="2" id="KW-1185">Reference proteome</keyword>
<evidence type="ECO:0000313" key="2">
    <source>
        <dbReference type="Proteomes" id="UP001615411"/>
    </source>
</evidence>
<comment type="caution">
    <text evidence="1">The sequence shown here is derived from an EMBL/GenBank/DDBJ whole genome shotgun (WGS) entry which is preliminary data.</text>
</comment>
<evidence type="ECO:0000313" key="1">
    <source>
        <dbReference type="EMBL" id="MFJ1337009.1"/>
    </source>
</evidence>